<dbReference type="Proteomes" id="UP001419268">
    <property type="component" value="Unassembled WGS sequence"/>
</dbReference>
<dbReference type="EMBL" id="JBBNAG010000001">
    <property type="protein sequence ID" value="KAK9166323.1"/>
    <property type="molecule type" value="Genomic_DNA"/>
</dbReference>
<gene>
    <name evidence="2" type="ORF">Scep_001514</name>
</gene>
<dbReference type="SUPFAM" id="SSF56112">
    <property type="entry name" value="Protein kinase-like (PK-like)"/>
    <property type="match status" value="1"/>
</dbReference>
<evidence type="ECO:0000313" key="2">
    <source>
        <dbReference type="EMBL" id="KAK9166323.1"/>
    </source>
</evidence>
<protein>
    <recommendedName>
        <fullName evidence="1">Protein kinase domain-containing protein</fullName>
    </recommendedName>
</protein>
<dbReference type="InterPro" id="IPR008271">
    <property type="entry name" value="Ser/Thr_kinase_AS"/>
</dbReference>
<dbReference type="PROSITE" id="PS50011">
    <property type="entry name" value="PROTEIN_KINASE_DOM"/>
    <property type="match status" value="1"/>
</dbReference>
<dbReference type="GO" id="GO:0004672">
    <property type="term" value="F:protein kinase activity"/>
    <property type="evidence" value="ECO:0007669"/>
    <property type="project" value="InterPro"/>
</dbReference>
<dbReference type="PANTHER" id="PTHR48011">
    <property type="entry name" value="CCR4-NOT TRANSCRIPTIONAL COMPLEX SUBUNIT CAF120-RELATED"/>
    <property type="match status" value="1"/>
</dbReference>
<dbReference type="AlphaFoldDB" id="A0AAP0L9H5"/>
<dbReference type="Pfam" id="PF00069">
    <property type="entry name" value="Pkinase"/>
    <property type="match status" value="1"/>
</dbReference>
<dbReference type="InterPro" id="IPR000719">
    <property type="entry name" value="Prot_kinase_dom"/>
</dbReference>
<dbReference type="InterPro" id="IPR011009">
    <property type="entry name" value="Kinase-like_dom_sf"/>
</dbReference>
<dbReference type="Gene3D" id="1.10.510.10">
    <property type="entry name" value="Transferase(Phosphotransferase) domain 1"/>
    <property type="match status" value="1"/>
</dbReference>
<dbReference type="PROSITE" id="PS00108">
    <property type="entry name" value="PROTEIN_KINASE_ST"/>
    <property type="match status" value="1"/>
</dbReference>
<dbReference type="PANTHER" id="PTHR48011:SF18">
    <property type="entry name" value="MITOGEN-ACTIVATED PROTEIN KINASE KINASE KINASE 19-RELATED"/>
    <property type="match status" value="1"/>
</dbReference>
<accession>A0AAP0L9H5</accession>
<name>A0AAP0L9H5_9MAGN</name>
<keyword evidence="3" id="KW-1185">Reference proteome</keyword>
<dbReference type="InterPro" id="IPR052751">
    <property type="entry name" value="Plant_MAPKKK"/>
</dbReference>
<sequence length="181" mass="21088">MLRPRHYNERSHQTYLYNVFLEFTPKGDLLDLIEQKPLGETDVQRYTRSILRGLRYIHKKGYVHCDIKPHNIFIFPTQDDKTDVKIADFGAAMRVGSKRMDLLGTTIYISPEALALKEQNPFCDIWALGCVVVQMCRQKDCSKRWTVEMWLNHPFVADQEMSTYESLRSLAADRSISESPK</sequence>
<feature type="domain" description="Protein kinase" evidence="1">
    <location>
        <begin position="1"/>
        <end position="181"/>
    </location>
</feature>
<dbReference type="GO" id="GO:0005524">
    <property type="term" value="F:ATP binding"/>
    <property type="evidence" value="ECO:0007669"/>
    <property type="project" value="InterPro"/>
</dbReference>
<proteinExistence type="predicted"/>
<comment type="caution">
    <text evidence="2">The sequence shown here is derived from an EMBL/GenBank/DDBJ whole genome shotgun (WGS) entry which is preliminary data.</text>
</comment>
<organism evidence="2 3">
    <name type="scientific">Stephania cephalantha</name>
    <dbReference type="NCBI Taxonomy" id="152367"/>
    <lineage>
        <taxon>Eukaryota</taxon>
        <taxon>Viridiplantae</taxon>
        <taxon>Streptophyta</taxon>
        <taxon>Embryophyta</taxon>
        <taxon>Tracheophyta</taxon>
        <taxon>Spermatophyta</taxon>
        <taxon>Magnoliopsida</taxon>
        <taxon>Ranunculales</taxon>
        <taxon>Menispermaceae</taxon>
        <taxon>Menispermoideae</taxon>
        <taxon>Cissampelideae</taxon>
        <taxon>Stephania</taxon>
    </lineage>
</organism>
<evidence type="ECO:0000259" key="1">
    <source>
        <dbReference type="PROSITE" id="PS50011"/>
    </source>
</evidence>
<dbReference type="GO" id="GO:0007165">
    <property type="term" value="P:signal transduction"/>
    <property type="evidence" value="ECO:0007669"/>
    <property type="project" value="TreeGrafter"/>
</dbReference>
<dbReference type="SMART" id="SM00220">
    <property type="entry name" value="S_TKc"/>
    <property type="match status" value="1"/>
</dbReference>
<reference evidence="2 3" key="1">
    <citation type="submission" date="2024-01" db="EMBL/GenBank/DDBJ databases">
        <title>Genome assemblies of Stephania.</title>
        <authorList>
            <person name="Yang L."/>
        </authorList>
    </citation>
    <scope>NUCLEOTIDE SEQUENCE [LARGE SCALE GENOMIC DNA]</scope>
    <source>
        <strain evidence="2">JXDWG</strain>
        <tissue evidence="2">Leaf</tissue>
    </source>
</reference>
<evidence type="ECO:0000313" key="3">
    <source>
        <dbReference type="Proteomes" id="UP001419268"/>
    </source>
</evidence>